<dbReference type="InterPro" id="IPR016177">
    <property type="entry name" value="DNA-bd_dom_sf"/>
</dbReference>
<dbReference type="AlphaFoldDB" id="A0A3S3P313"/>
<dbReference type="Pfam" id="PF01429">
    <property type="entry name" value="MBD"/>
    <property type="match status" value="1"/>
</dbReference>
<feature type="compositionally biased region" description="Polar residues" evidence="1">
    <location>
        <begin position="452"/>
        <end position="483"/>
    </location>
</feature>
<evidence type="ECO:0000313" key="3">
    <source>
        <dbReference type="EMBL" id="RWS10955.1"/>
    </source>
</evidence>
<dbReference type="CDD" id="cd15489">
    <property type="entry name" value="PHD_SF"/>
    <property type="match status" value="1"/>
</dbReference>
<evidence type="ECO:0000259" key="2">
    <source>
        <dbReference type="PROSITE" id="PS50982"/>
    </source>
</evidence>
<feature type="region of interest" description="Disordered" evidence="1">
    <location>
        <begin position="452"/>
        <end position="492"/>
    </location>
</feature>
<evidence type="ECO:0000256" key="1">
    <source>
        <dbReference type="SAM" id="MobiDB-lite"/>
    </source>
</evidence>
<dbReference type="InterPro" id="IPR032675">
    <property type="entry name" value="LRR_dom_sf"/>
</dbReference>
<name>A0A3S3P313_9ACAR</name>
<accession>A0A3S3P313</accession>
<dbReference type="Gene3D" id="3.80.10.10">
    <property type="entry name" value="Ribonuclease Inhibitor"/>
    <property type="match status" value="1"/>
</dbReference>
<dbReference type="InterPro" id="IPR036047">
    <property type="entry name" value="F-box-like_dom_sf"/>
</dbReference>
<feature type="compositionally biased region" description="Polar residues" evidence="1">
    <location>
        <begin position="603"/>
        <end position="619"/>
    </location>
</feature>
<feature type="domain" description="MBD" evidence="2">
    <location>
        <begin position="179"/>
        <end position="254"/>
    </location>
</feature>
<feature type="region of interest" description="Disordered" evidence="1">
    <location>
        <begin position="637"/>
        <end position="687"/>
    </location>
</feature>
<dbReference type="GO" id="GO:0003677">
    <property type="term" value="F:DNA binding"/>
    <property type="evidence" value="ECO:0007669"/>
    <property type="project" value="InterPro"/>
</dbReference>
<feature type="compositionally biased region" description="Basic and acidic residues" evidence="1">
    <location>
        <begin position="77"/>
        <end position="91"/>
    </location>
</feature>
<comment type="caution">
    <text evidence="3">The sequence shown here is derived from an EMBL/GenBank/DDBJ whole genome shotgun (WGS) entry which is preliminary data.</text>
</comment>
<gene>
    <name evidence="4" type="ORF">B4U79_05890</name>
    <name evidence="3" type="ORF">B4U79_15025</name>
</gene>
<dbReference type="EMBL" id="NCKU01001901">
    <property type="protein sequence ID" value="RWS10955.1"/>
    <property type="molecule type" value="Genomic_DNA"/>
</dbReference>
<feature type="region of interest" description="Disordered" evidence="1">
    <location>
        <begin position="600"/>
        <end position="622"/>
    </location>
</feature>
<dbReference type="OrthoDB" id="61560at2759"/>
<feature type="compositionally biased region" description="Acidic residues" evidence="1">
    <location>
        <begin position="45"/>
        <end position="76"/>
    </location>
</feature>
<dbReference type="Pfam" id="PF00646">
    <property type="entry name" value="F-box"/>
    <property type="match status" value="1"/>
</dbReference>
<keyword evidence="5" id="KW-1185">Reference proteome</keyword>
<feature type="compositionally biased region" description="Acidic residues" evidence="1">
    <location>
        <begin position="92"/>
        <end position="102"/>
    </location>
</feature>
<feature type="compositionally biased region" description="Low complexity" evidence="1">
    <location>
        <begin position="700"/>
        <end position="710"/>
    </location>
</feature>
<dbReference type="InterPro" id="IPR001810">
    <property type="entry name" value="F-box_dom"/>
</dbReference>
<dbReference type="SMART" id="SM00391">
    <property type="entry name" value="MBD"/>
    <property type="match status" value="1"/>
</dbReference>
<feature type="region of interest" description="Disordered" evidence="1">
    <location>
        <begin position="700"/>
        <end position="727"/>
    </location>
</feature>
<dbReference type="PROSITE" id="PS50982">
    <property type="entry name" value="MBD"/>
    <property type="match status" value="1"/>
</dbReference>
<feature type="compositionally biased region" description="Low complexity" evidence="1">
    <location>
        <begin position="291"/>
        <end position="317"/>
    </location>
</feature>
<reference evidence="3 5" key="1">
    <citation type="journal article" date="2018" name="Gigascience">
        <title>Genomes of trombidid mites reveal novel predicted allergens and laterally-transferred genes associated with secondary metabolism.</title>
        <authorList>
            <person name="Dong X."/>
            <person name="Chaisiri K."/>
            <person name="Xia D."/>
            <person name="Armstrong S.D."/>
            <person name="Fang Y."/>
            <person name="Donnelly M.J."/>
            <person name="Kadowaki T."/>
            <person name="McGarry J.W."/>
            <person name="Darby A.C."/>
            <person name="Makepeace B.L."/>
        </authorList>
    </citation>
    <scope>NUCLEOTIDE SEQUENCE [LARGE SCALE GENOMIC DNA]</scope>
    <source>
        <strain evidence="3">UoL-WK</strain>
    </source>
</reference>
<dbReference type="Gene3D" id="3.30.890.10">
    <property type="entry name" value="Methyl-cpg-binding Protein 2, Chain A"/>
    <property type="match status" value="1"/>
</dbReference>
<organism evidence="3 5">
    <name type="scientific">Dinothrombium tinctorium</name>
    <dbReference type="NCBI Taxonomy" id="1965070"/>
    <lineage>
        <taxon>Eukaryota</taxon>
        <taxon>Metazoa</taxon>
        <taxon>Ecdysozoa</taxon>
        <taxon>Arthropoda</taxon>
        <taxon>Chelicerata</taxon>
        <taxon>Arachnida</taxon>
        <taxon>Acari</taxon>
        <taxon>Acariformes</taxon>
        <taxon>Trombidiformes</taxon>
        <taxon>Prostigmata</taxon>
        <taxon>Anystina</taxon>
        <taxon>Parasitengona</taxon>
        <taxon>Trombidioidea</taxon>
        <taxon>Trombidiidae</taxon>
        <taxon>Dinothrombium</taxon>
    </lineage>
</organism>
<evidence type="ECO:0000313" key="4">
    <source>
        <dbReference type="EMBL" id="RWS16038.1"/>
    </source>
</evidence>
<dbReference type="SUPFAM" id="SSF54171">
    <property type="entry name" value="DNA-binding domain"/>
    <property type="match status" value="1"/>
</dbReference>
<dbReference type="Proteomes" id="UP000285301">
    <property type="component" value="Unassembled WGS sequence"/>
</dbReference>
<dbReference type="CDD" id="cd00122">
    <property type="entry name" value="MBD"/>
    <property type="match status" value="1"/>
</dbReference>
<dbReference type="SUPFAM" id="SSF52047">
    <property type="entry name" value="RNI-like"/>
    <property type="match status" value="1"/>
</dbReference>
<proteinExistence type="predicted"/>
<feature type="region of interest" description="Disordered" evidence="1">
    <location>
        <begin position="39"/>
        <end position="157"/>
    </location>
</feature>
<feature type="compositionally biased region" description="Low complexity" evidence="1">
    <location>
        <begin position="675"/>
        <end position="687"/>
    </location>
</feature>
<reference evidence="3" key="2">
    <citation type="submission" date="2018-11" db="EMBL/GenBank/DDBJ databases">
        <title>Trombidioid mite genomics.</title>
        <authorList>
            <person name="Dong X."/>
        </authorList>
    </citation>
    <scope>NUCLEOTIDE SEQUENCE</scope>
    <source>
        <strain evidence="3">UoL-WK</strain>
    </source>
</reference>
<dbReference type="InterPro" id="IPR001739">
    <property type="entry name" value="Methyl_CpG_DNA-bd"/>
</dbReference>
<protein>
    <submittedName>
        <fullName evidence="3">Ras-related protein Rab-1A-like protein</fullName>
    </submittedName>
</protein>
<evidence type="ECO:0000313" key="5">
    <source>
        <dbReference type="Proteomes" id="UP000285301"/>
    </source>
</evidence>
<dbReference type="STRING" id="1965070.A0A3S3P313"/>
<dbReference type="EMBL" id="NCKU01000312">
    <property type="protein sequence ID" value="RWS16038.1"/>
    <property type="molecule type" value="Genomic_DNA"/>
</dbReference>
<dbReference type="SUPFAM" id="SSF81383">
    <property type="entry name" value="F-box domain"/>
    <property type="match status" value="1"/>
</dbReference>
<sequence>MNADVVKDELLDAQCVQNEEYVTEEAIVYEHEFEEVKEEQIVEEYKEEEVEEEVEEEQEEVDVEEELEEEIDDSDEKEMVVDENDKDHSEESGDDSSNESDEQSDHSSNCKPGEQTNEDLYDRNESLEASNSDENRANSSNLMTMSPTVSQFDDRDGKISHPNDSWAHFTGLKVKHFTPSELEAFKKPFEMGWRREVVLRGTVTNSGKKIGDVYYFSPDKKVKLRSYVEMGLYLKKHQNCDLEPENFTFARQPIYKAPEEIVRYAMQRGGSHGGYVASLVDSSVVPGNANAPSMIHTSSHSSARSSARSVTSANSDSGNEDKPLGPLTPAQEGRSKRKRVAPSRFEDEDYSEQSPFKKKSRVGSVLPSGTQIFPPSVHSKTPHIKVTLANKSSLLAHPSIIPRKGQSHGQTILQMQPQPSQHLVVTGMQQLSNLHHEHRQAALQKHNLIQQTLAQQSQTSNEQQSVSNSNDTQHNSQHLSVQPVSARKSISGSSASKVPVLRIKMANFKPIKPKPSEQDEFQVAADTNGNIEPDIIPPQQATGQNTAPCSIMCNGRRGVLPNLLCSRCLCLFHPECVPTGIYLREPHQFVCPNCIQPTDKENQVGSNTSATVNGTTSGDGDTLIHAETLSKLAQNKTSLSPVVNSSQSGNPPPGIFPTHKSGRPYPPILPKPNGQTTQQVPSQQNQLHSQLQLIQHFQQQQRSHKQQLQQDQREQEVRKHQKPFSCSDVNVKLPAGTQLYRVPGPSHPVANKHFDNARSNAVPNSISALRDNVKSARKSVSRSAHFPSQTQVSTSLLQSLNYQPPPIAPIAPIKITPSQVASFLQRQKPRKEYKEYLMRHTSCISKLLSGYSCLNEIMKYMTLRDLIKLKQVNRLFNNLASQPFLWQKISLKGIKIIDWSYFGRNIVEPCGTTEIDFENIRCSPNSDLCDTWRNFSSIIDYLRSVKHLKFGSIPTFVIEELLNAAVTENCYNSFSALETLIVKNIFEEESKSSQCRLEFLEHIGFLPQLQTLHLECKQGFAGNESSAELLNEAFATLPGLVTLIIPCIKGFGVEQFLFLTKLKNLEHLEIGSCESWTTFEEEENDASASETQASKTNSGEENSAKEVAELKGAFKYLSELTKLRKLKLVDVIIDETSNQLSLALQKMSNLTSLSLDCVTISPDATETLNFLCTTIKSHLHDLKNFAISTDDPHTNKCVFDLLKKLENLSKITWKVGALVEDSGECLVPFLKERGDESEMEGENVDLTNGDDHLEMMDMTSLNEMLQVELPNTQVTIEPQ</sequence>
<feature type="compositionally biased region" description="Polar residues" evidence="1">
    <location>
        <begin position="637"/>
        <end position="649"/>
    </location>
</feature>
<feature type="compositionally biased region" description="Polar residues" evidence="1">
    <location>
        <begin position="127"/>
        <end position="151"/>
    </location>
</feature>
<feature type="region of interest" description="Disordered" evidence="1">
    <location>
        <begin position="290"/>
        <end position="378"/>
    </location>
</feature>